<comment type="subcellular location">
    <subcellularLocation>
        <location evidence="1">Nucleus</location>
    </subcellularLocation>
</comment>
<dbReference type="Gene3D" id="2.60.120.650">
    <property type="entry name" value="Cupin"/>
    <property type="match status" value="1"/>
</dbReference>
<dbReference type="OrthoDB" id="1667110at2759"/>
<dbReference type="GO" id="GO:0006357">
    <property type="term" value="P:regulation of transcription by RNA polymerase II"/>
    <property type="evidence" value="ECO:0007669"/>
    <property type="project" value="TreeGrafter"/>
</dbReference>
<name>A0A9P6Y5B7_RHIOR</name>
<dbReference type="Pfam" id="PF02373">
    <property type="entry name" value="JmjC"/>
    <property type="match status" value="1"/>
</dbReference>
<dbReference type="GO" id="GO:0003712">
    <property type="term" value="F:transcription coregulator activity"/>
    <property type="evidence" value="ECO:0007669"/>
    <property type="project" value="TreeGrafter"/>
</dbReference>
<dbReference type="GO" id="GO:0031490">
    <property type="term" value="F:chromatin DNA binding"/>
    <property type="evidence" value="ECO:0007669"/>
    <property type="project" value="TreeGrafter"/>
</dbReference>
<dbReference type="PANTHER" id="PTHR12549:SF38">
    <property type="entry name" value="JMJC DOMAIN-CONTAINING HISTONE DEMETHYLASE 2, ISOFORM A"/>
    <property type="match status" value="1"/>
</dbReference>
<evidence type="ECO:0000313" key="6">
    <source>
        <dbReference type="Proteomes" id="UP000717996"/>
    </source>
</evidence>
<feature type="domain" description="JmjC" evidence="4">
    <location>
        <begin position="435"/>
        <end position="605"/>
    </location>
</feature>
<dbReference type="EMBL" id="JAANIT010001606">
    <property type="protein sequence ID" value="KAG1539495.1"/>
    <property type="molecule type" value="Genomic_DNA"/>
</dbReference>
<accession>A0A9P6Y5B7</accession>
<evidence type="ECO:0000313" key="5">
    <source>
        <dbReference type="EMBL" id="KAG1539495.1"/>
    </source>
</evidence>
<dbReference type="Proteomes" id="UP000717996">
    <property type="component" value="Unassembled WGS sequence"/>
</dbReference>
<keyword evidence="2" id="KW-0479">Metal-binding</keyword>
<dbReference type="PANTHER" id="PTHR12549">
    <property type="entry name" value="JMJC DOMAIN-CONTAINING HISTONE DEMETHYLATION PROTEIN"/>
    <property type="match status" value="1"/>
</dbReference>
<dbReference type="AlphaFoldDB" id="A0A9P6Y5B7"/>
<dbReference type="GO" id="GO:0046872">
    <property type="term" value="F:metal ion binding"/>
    <property type="evidence" value="ECO:0007669"/>
    <property type="project" value="UniProtKB-KW"/>
</dbReference>
<evidence type="ECO:0000256" key="2">
    <source>
        <dbReference type="ARBA" id="ARBA00022723"/>
    </source>
</evidence>
<reference evidence="5" key="1">
    <citation type="journal article" date="2020" name="Microb. Genom.">
        <title>Genetic diversity of clinical and environmental Mucorales isolates obtained from an investigation of mucormycosis cases among solid organ transplant recipients.</title>
        <authorList>
            <person name="Nguyen M.H."/>
            <person name="Kaul D."/>
            <person name="Muto C."/>
            <person name="Cheng S.J."/>
            <person name="Richter R.A."/>
            <person name="Bruno V.M."/>
            <person name="Liu G."/>
            <person name="Beyhan S."/>
            <person name="Sundermann A.J."/>
            <person name="Mounaud S."/>
            <person name="Pasculle A.W."/>
            <person name="Nierman W.C."/>
            <person name="Driscoll E."/>
            <person name="Cumbie R."/>
            <person name="Clancy C.J."/>
            <person name="Dupont C.L."/>
        </authorList>
    </citation>
    <scope>NUCLEOTIDE SEQUENCE</scope>
    <source>
        <strain evidence="5">GL16</strain>
    </source>
</reference>
<dbReference type="GO" id="GO:0000118">
    <property type="term" value="C:histone deacetylase complex"/>
    <property type="evidence" value="ECO:0007669"/>
    <property type="project" value="TreeGrafter"/>
</dbReference>
<protein>
    <recommendedName>
        <fullName evidence="4">JmjC domain-containing protein</fullName>
    </recommendedName>
</protein>
<dbReference type="InterPro" id="IPR045109">
    <property type="entry name" value="LSDs-like"/>
</dbReference>
<proteinExistence type="predicted"/>
<evidence type="ECO:0000256" key="3">
    <source>
        <dbReference type="ARBA" id="ARBA00023242"/>
    </source>
</evidence>
<dbReference type="GO" id="GO:0000785">
    <property type="term" value="C:chromatin"/>
    <property type="evidence" value="ECO:0007669"/>
    <property type="project" value="TreeGrafter"/>
</dbReference>
<sequence length="629" mass="71379">MTSAQKRKQPILTRDLIEERLHEQKRIKLQLQLTPCRNYNYPNRPSLCGNCTRRSGPCCFIDLRAFKVEKDSSLTFGPYFPSATGKDPLQAKTHTSFKPQTTTKESKKYIIKYLKPLLKEIIVQELEAVKDTKMSPIRRQFIEGYSHACDKCLTSIFNLHYVCATCSYEVCPKCFSNKKWKNCLRAIPHSPDHFLLYKKYSKKSNKEIIVRLFKNPRSTEERPIIKQSLLAQPALVKANAVSSDVPCVSEDRVDAHPTLPALLKVTIKSSGILKEPTSPKPVNGVLDVTCAETNRSRPKKIRIVMDQGPTCMTKSYHSLTLKEFQAQWAQRKPVVVTDSLAKSNLEWTPEYFTRNYGKETIEVIDCVSDKAHSTTVEEYFKAFSEPANRKGYARKLGASQILKVKDWPPTENIAMKFPELYNDFMATVPMPEYASAGGYFNLANRLPKECLPPDLGPKMFISYEAGKTNLHCDMADAVNILHYASHVTVPPAEGPPAPAAIWHVFPSERLVELSDWLWKKHKAFLKKWHPIHSQSLFLEEEQLVALAADTGIRPWVIHQHPGDAVFIPAGCPHQVRNCRGAIKCAVDFLSPENLEMSASITNQFSKLPKIDALQLKSTLLFAWKELMDE</sequence>
<gene>
    <name evidence="5" type="ORF">G6F51_009106</name>
</gene>
<dbReference type="PROSITE" id="PS51184">
    <property type="entry name" value="JMJC"/>
    <property type="match status" value="1"/>
</dbReference>
<dbReference type="GO" id="GO:0032454">
    <property type="term" value="F:histone H3K9 demethylase activity"/>
    <property type="evidence" value="ECO:0007669"/>
    <property type="project" value="InterPro"/>
</dbReference>
<dbReference type="OMA" id="EHQAKDF"/>
<dbReference type="SUPFAM" id="SSF57850">
    <property type="entry name" value="RING/U-box"/>
    <property type="match status" value="1"/>
</dbReference>
<comment type="caution">
    <text evidence="5">The sequence shown here is derived from an EMBL/GenBank/DDBJ whole genome shotgun (WGS) entry which is preliminary data.</text>
</comment>
<organism evidence="5 6">
    <name type="scientific">Rhizopus oryzae</name>
    <name type="common">Mucormycosis agent</name>
    <name type="synonym">Rhizopus arrhizus var. delemar</name>
    <dbReference type="NCBI Taxonomy" id="64495"/>
    <lineage>
        <taxon>Eukaryota</taxon>
        <taxon>Fungi</taxon>
        <taxon>Fungi incertae sedis</taxon>
        <taxon>Mucoromycota</taxon>
        <taxon>Mucoromycotina</taxon>
        <taxon>Mucoromycetes</taxon>
        <taxon>Mucorales</taxon>
        <taxon>Mucorineae</taxon>
        <taxon>Rhizopodaceae</taxon>
        <taxon>Rhizopus</taxon>
    </lineage>
</organism>
<dbReference type="SUPFAM" id="SSF51197">
    <property type="entry name" value="Clavaminate synthase-like"/>
    <property type="match status" value="1"/>
</dbReference>
<evidence type="ECO:0000256" key="1">
    <source>
        <dbReference type="ARBA" id="ARBA00004123"/>
    </source>
</evidence>
<dbReference type="InterPro" id="IPR003347">
    <property type="entry name" value="JmjC_dom"/>
</dbReference>
<evidence type="ECO:0000259" key="4">
    <source>
        <dbReference type="PROSITE" id="PS51184"/>
    </source>
</evidence>
<dbReference type="SMART" id="SM00558">
    <property type="entry name" value="JmjC"/>
    <property type="match status" value="1"/>
</dbReference>
<keyword evidence="3" id="KW-0539">Nucleus</keyword>